<comment type="subcellular location">
    <subcellularLocation>
        <location evidence="1">Membrane</location>
    </subcellularLocation>
</comment>
<dbReference type="AlphaFoldDB" id="A0A1E5IVS7"/>
<evidence type="ECO:0000256" key="2">
    <source>
        <dbReference type="ARBA" id="ARBA00023224"/>
    </source>
</evidence>
<keyword evidence="6" id="KW-0812">Transmembrane</keyword>
<proteinExistence type="inferred from homology"/>
<keyword evidence="6" id="KW-1133">Transmembrane helix</keyword>
<evidence type="ECO:0000259" key="7">
    <source>
        <dbReference type="PROSITE" id="PS50111"/>
    </source>
</evidence>
<dbReference type="InterPro" id="IPR003660">
    <property type="entry name" value="HAMP_dom"/>
</dbReference>
<dbReference type="InterPro" id="IPR033462">
    <property type="entry name" value="Cache_3-Cache_2"/>
</dbReference>
<dbReference type="FunFam" id="1.10.287.950:FF:000001">
    <property type="entry name" value="Methyl-accepting chemotaxis sensory transducer"/>
    <property type="match status" value="1"/>
</dbReference>
<evidence type="ECO:0000256" key="4">
    <source>
        <dbReference type="PROSITE-ProRule" id="PRU00284"/>
    </source>
</evidence>
<evidence type="ECO:0000256" key="6">
    <source>
        <dbReference type="SAM" id="Phobius"/>
    </source>
</evidence>
<dbReference type="CDD" id="cd18774">
    <property type="entry name" value="PDC2_HK_sensor"/>
    <property type="match status" value="1"/>
</dbReference>
<dbReference type="GO" id="GO:0006935">
    <property type="term" value="P:chemotaxis"/>
    <property type="evidence" value="ECO:0007669"/>
    <property type="project" value="InterPro"/>
</dbReference>
<feature type="coiled-coil region" evidence="5">
    <location>
        <begin position="382"/>
        <end position="409"/>
    </location>
</feature>
<dbReference type="Pfam" id="PF00015">
    <property type="entry name" value="MCPsignal"/>
    <property type="match status" value="1"/>
</dbReference>
<sequence length="667" mass="72643">MNYKHWPIAKQIGVLAFVLTVFVFGILSSVSYITAAKVLEEKGKTAMQAQMQSTADLIELQYNSLLMLARRNADVLRAMYPGQFFKPDKTVRVLGKPTPALVHEKEQINASKSKVDRYSNLTGGNATVFVRDGDDFIRISTSLKKADGKRALGTYLGKSHPGYNALINGKEYEGYANLFGRDYMTVYRPIEGPQGDTIGILYIGFDISDSLTELQRSMNQLRLEESGFFTLIRNIDNSIIANPHQAPGTQLTEQQLDGLSLIQVKQDKGSWEYLNDNKEPMYAYTLTIPGWKWTLLGQAKMRELNEESLKLLSINAAVATIGVFVITLLLSFVLLRTLKPLRALQLQLTQLGQGDLSQQFIMPSENSDNEVDKITISASQMADSLKALIHALQSSVNTLENQARSAQEIARLNGDEAQALMAQTDQIATAIEEMSTSIRDVATHAGDGAQKSQQVDIASREGHQTLDNVVKGLATLSQQLDASHVSVESVSKQSEAISQVTEVINSIAEQTNLLALNAAIEAARAGEQGRGFAVVADEVRTLAQRTQTSISEIGQTITELQSQIKITAEQMGQSHQLGAASADQGEEAATQLNQITISIGELAIASSSIASATEQQSAVADEITRNLHQITELARDGEQRATDTVDAAQGLSDLAAEIKQQIGVFRA</sequence>
<dbReference type="EMBL" id="MCBT01000018">
    <property type="protein sequence ID" value="OEG74624.1"/>
    <property type="molecule type" value="Genomic_DNA"/>
</dbReference>
<reference evidence="9 10" key="1">
    <citation type="submission" date="2016-07" db="EMBL/GenBank/DDBJ databases">
        <title>Whole-genome of two Shewanella species isolated from a digestive organ of sea cucumber Apostichopus japonicus Selenka 1867.</title>
        <authorList>
            <person name="Hong H.-H."/>
            <person name="Choi H."/>
            <person name="Cheon S."/>
            <person name="Oh J.-S."/>
            <person name="Lee H.-G."/>
            <person name="Park C."/>
        </authorList>
    </citation>
    <scope>NUCLEOTIDE SEQUENCE [LARGE SCALE GENOMIC DNA]</scope>
    <source>
        <strain evidence="9 10">CSB03KR</strain>
    </source>
</reference>
<dbReference type="InterPro" id="IPR004089">
    <property type="entry name" value="MCPsignal_dom"/>
</dbReference>
<comment type="similarity">
    <text evidence="3">Belongs to the methyl-accepting chemotaxis (MCP) protein family.</text>
</comment>
<keyword evidence="6" id="KW-0472">Membrane</keyword>
<dbReference type="GO" id="GO:0016020">
    <property type="term" value="C:membrane"/>
    <property type="evidence" value="ECO:0007669"/>
    <property type="project" value="UniProtKB-SubCell"/>
</dbReference>
<evidence type="ECO:0000313" key="9">
    <source>
        <dbReference type="EMBL" id="OEG74624.1"/>
    </source>
</evidence>
<evidence type="ECO:0000256" key="5">
    <source>
        <dbReference type="SAM" id="Coils"/>
    </source>
</evidence>
<gene>
    <name evidence="9" type="ORF">BEL05_19525</name>
</gene>
<keyword evidence="5" id="KW-0175">Coiled coil</keyword>
<dbReference type="InterPro" id="IPR004090">
    <property type="entry name" value="Chemotax_Me-accpt_rcpt"/>
</dbReference>
<dbReference type="InterPro" id="IPR029151">
    <property type="entry name" value="Sensor-like_sf"/>
</dbReference>
<accession>A0A1E5IVS7</accession>
<dbReference type="GO" id="GO:0004888">
    <property type="term" value="F:transmembrane signaling receptor activity"/>
    <property type="evidence" value="ECO:0007669"/>
    <property type="project" value="InterPro"/>
</dbReference>
<dbReference type="OrthoDB" id="9763018at2"/>
<feature type="domain" description="Methyl-accepting transducer" evidence="7">
    <location>
        <begin position="395"/>
        <end position="631"/>
    </location>
</feature>
<name>A0A1E5IVS7_SHECO</name>
<feature type="transmembrane region" description="Helical" evidence="6">
    <location>
        <begin position="311"/>
        <end position="335"/>
    </location>
</feature>
<dbReference type="SUPFAM" id="SSF103190">
    <property type="entry name" value="Sensory domain-like"/>
    <property type="match status" value="1"/>
</dbReference>
<feature type="domain" description="HAMP" evidence="8">
    <location>
        <begin position="335"/>
        <end position="390"/>
    </location>
</feature>
<evidence type="ECO:0000313" key="10">
    <source>
        <dbReference type="Proteomes" id="UP000095230"/>
    </source>
</evidence>
<dbReference type="SMART" id="SM00283">
    <property type="entry name" value="MA"/>
    <property type="match status" value="1"/>
</dbReference>
<dbReference type="Gene3D" id="3.30.450.20">
    <property type="entry name" value="PAS domain"/>
    <property type="match status" value="1"/>
</dbReference>
<dbReference type="CDD" id="cd11386">
    <property type="entry name" value="MCP_signal"/>
    <property type="match status" value="1"/>
</dbReference>
<evidence type="ECO:0000256" key="3">
    <source>
        <dbReference type="ARBA" id="ARBA00029447"/>
    </source>
</evidence>
<dbReference type="GO" id="GO:0007165">
    <property type="term" value="P:signal transduction"/>
    <property type="evidence" value="ECO:0007669"/>
    <property type="project" value="UniProtKB-KW"/>
</dbReference>
<organism evidence="9 10">
    <name type="scientific">Shewanella colwelliana</name>
    <name type="common">Alteromonas colwelliana</name>
    <dbReference type="NCBI Taxonomy" id="23"/>
    <lineage>
        <taxon>Bacteria</taxon>
        <taxon>Pseudomonadati</taxon>
        <taxon>Pseudomonadota</taxon>
        <taxon>Gammaproteobacteria</taxon>
        <taxon>Alteromonadales</taxon>
        <taxon>Shewanellaceae</taxon>
        <taxon>Shewanella</taxon>
    </lineage>
</organism>
<protein>
    <submittedName>
        <fullName evidence="9">Chemotaxis protein</fullName>
    </submittedName>
</protein>
<feature type="transmembrane region" description="Helical" evidence="6">
    <location>
        <begin position="12"/>
        <end position="33"/>
    </location>
</feature>
<dbReference type="SUPFAM" id="SSF58104">
    <property type="entry name" value="Methyl-accepting chemotaxis protein (MCP) signaling domain"/>
    <property type="match status" value="1"/>
</dbReference>
<dbReference type="RefSeq" id="WP_069670794.1">
    <property type="nucleotide sequence ID" value="NZ_MCBT01000018.1"/>
</dbReference>
<dbReference type="PANTHER" id="PTHR32089:SF74">
    <property type="entry name" value="METHYL-ACCEPTING CHEMOTAXIS PROTEIN AER"/>
    <property type="match status" value="1"/>
</dbReference>
<dbReference type="PRINTS" id="PR00260">
    <property type="entry name" value="CHEMTRNSDUCR"/>
</dbReference>
<dbReference type="PROSITE" id="PS50111">
    <property type="entry name" value="CHEMOTAXIS_TRANSDUC_2"/>
    <property type="match status" value="1"/>
</dbReference>
<dbReference type="PANTHER" id="PTHR32089">
    <property type="entry name" value="METHYL-ACCEPTING CHEMOTAXIS PROTEIN MCPB"/>
    <property type="match status" value="1"/>
</dbReference>
<dbReference type="Pfam" id="PF17201">
    <property type="entry name" value="Cache_3-Cache_2"/>
    <property type="match status" value="1"/>
</dbReference>
<evidence type="ECO:0000259" key="8">
    <source>
        <dbReference type="PROSITE" id="PS50885"/>
    </source>
</evidence>
<evidence type="ECO:0000256" key="1">
    <source>
        <dbReference type="ARBA" id="ARBA00004370"/>
    </source>
</evidence>
<dbReference type="PROSITE" id="PS50885">
    <property type="entry name" value="HAMP"/>
    <property type="match status" value="1"/>
</dbReference>
<keyword evidence="2 4" id="KW-0807">Transducer</keyword>
<dbReference type="Gene3D" id="1.10.287.950">
    <property type="entry name" value="Methyl-accepting chemotaxis protein"/>
    <property type="match status" value="1"/>
</dbReference>
<dbReference type="Proteomes" id="UP000095230">
    <property type="component" value="Unassembled WGS sequence"/>
</dbReference>
<dbReference type="STRING" id="23.BEL05_19525"/>
<comment type="caution">
    <text evidence="9">The sequence shown here is derived from an EMBL/GenBank/DDBJ whole genome shotgun (WGS) entry which is preliminary data.</text>
</comment>